<dbReference type="InterPro" id="IPR036388">
    <property type="entry name" value="WH-like_DNA-bd_sf"/>
</dbReference>
<feature type="domain" description="HTH lysR-type" evidence="5">
    <location>
        <begin position="6"/>
        <end position="63"/>
    </location>
</feature>
<dbReference type="InterPro" id="IPR036390">
    <property type="entry name" value="WH_DNA-bd_sf"/>
</dbReference>
<dbReference type="PANTHER" id="PTHR30126">
    <property type="entry name" value="HTH-TYPE TRANSCRIPTIONAL REGULATOR"/>
    <property type="match status" value="1"/>
</dbReference>
<evidence type="ECO:0000259" key="5">
    <source>
        <dbReference type="PROSITE" id="PS50931"/>
    </source>
</evidence>
<dbReference type="Pfam" id="PF00126">
    <property type="entry name" value="HTH_1"/>
    <property type="match status" value="1"/>
</dbReference>
<proteinExistence type="inferred from homology"/>
<gene>
    <name evidence="6" type="ORF">H8K32_15035</name>
</gene>
<evidence type="ECO:0000256" key="4">
    <source>
        <dbReference type="ARBA" id="ARBA00023163"/>
    </source>
</evidence>
<evidence type="ECO:0000256" key="1">
    <source>
        <dbReference type="ARBA" id="ARBA00009437"/>
    </source>
</evidence>
<organism evidence="6 7">
    <name type="scientific">Undibacterium jejuense</name>
    <dbReference type="NCBI Taxonomy" id="1344949"/>
    <lineage>
        <taxon>Bacteria</taxon>
        <taxon>Pseudomonadati</taxon>
        <taxon>Pseudomonadota</taxon>
        <taxon>Betaproteobacteria</taxon>
        <taxon>Burkholderiales</taxon>
        <taxon>Oxalobacteraceae</taxon>
        <taxon>Undibacterium</taxon>
    </lineage>
</organism>
<dbReference type="InterPro" id="IPR005119">
    <property type="entry name" value="LysR_subst-bd"/>
</dbReference>
<dbReference type="PROSITE" id="PS50931">
    <property type="entry name" value="HTH_LYSR"/>
    <property type="match status" value="1"/>
</dbReference>
<dbReference type="RefSeq" id="WP_186913359.1">
    <property type="nucleotide sequence ID" value="NZ_JACOFV010000014.1"/>
</dbReference>
<dbReference type="GO" id="GO:0003700">
    <property type="term" value="F:DNA-binding transcription factor activity"/>
    <property type="evidence" value="ECO:0007669"/>
    <property type="project" value="InterPro"/>
</dbReference>
<dbReference type="AlphaFoldDB" id="A0A923HJ79"/>
<evidence type="ECO:0000256" key="3">
    <source>
        <dbReference type="ARBA" id="ARBA00023125"/>
    </source>
</evidence>
<dbReference type="SUPFAM" id="SSF46785">
    <property type="entry name" value="Winged helix' DNA-binding domain"/>
    <property type="match status" value="1"/>
</dbReference>
<dbReference type="Proteomes" id="UP000634011">
    <property type="component" value="Unassembled WGS sequence"/>
</dbReference>
<evidence type="ECO:0000313" key="6">
    <source>
        <dbReference type="EMBL" id="MBC3863418.1"/>
    </source>
</evidence>
<sequence>MNIRHLSFRLLQVYVQVARIGNISAAARALHLTQPTVSLQLKKLREAVGEPLFANRDGKMELTHVGEELYRAACDVLVRFDDFNGFLEQARGGSSGHINIGIVTTAKYVLPRILGAFYKLFPHIGVTLNIGNRAHILERFSKQEDDLYVFSHPPSGNAVQATRILKNPLQIIAPFDHWAVSRESLEFAEIRNERFLIREPGSATRMMFESWLSSQGIELGDTMQIESNEAIRLSTASGLGLSVISAHTLYEGQEKLAVLPVHNFPLESHWYLVSRKDRRLPHAAMQLIQFMAEHLQECVEPQWVAPNIANLAENFN</sequence>
<keyword evidence="4" id="KW-0804">Transcription</keyword>
<dbReference type="SUPFAM" id="SSF53850">
    <property type="entry name" value="Periplasmic binding protein-like II"/>
    <property type="match status" value="1"/>
</dbReference>
<dbReference type="EMBL" id="JACOFV010000014">
    <property type="protein sequence ID" value="MBC3863418.1"/>
    <property type="molecule type" value="Genomic_DNA"/>
</dbReference>
<dbReference type="InterPro" id="IPR000847">
    <property type="entry name" value="LysR_HTH_N"/>
</dbReference>
<dbReference type="GO" id="GO:0000976">
    <property type="term" value="F:transcription cis-regulatory region binding"/>
    <property type="evidence" value="ECO:0007669"/>
    <property type="project" value="TreeGrafter"/>
</dbReference>
<dbReference type="Gene3D" id="1.10.10.10">
    <property type="entry name" value="Winged helix-like DNA-binding domain superfamily/Winged helix DNA-binding domain"/>
    <property type="match status" value="1"/>
</dbReference>
<reference evidence="6" key="1">
    <citation type="submission" date="2020-08" db="EMBL/GenBank/DDBJ databases">
        <title>Novel species isolated from subtropical streams in China.</title>
        <authorList>
            <person name="Lu H."/>
        </authorList>
    </citation>
    <scope>NUCLEOTIDE SEQUENCE</scope>
    <source>
        <strain evidence="6">KACC 12607</strain>
    </source>
</reference>
<comment type="similarity">
    <text evidence="1">Belongs to the LysR transcriptional regulatory family.</text>
</comment>
<protein>
    <submittedName>
        <fullName evidence="6">LysR family transcriptional regulator</fullName>
    </submittedName>
</protein>
<dbReference type="PANTHER" id="PTHR30126:SF5">
    <property type="entry name" value="HTH-TYPE TRANSCRIPTIONAL ACTIVATOR CMPR"/>
    <property type="match status" value="1"/>
</dbReference>
<dbReference type="PRINTS" id="PR00039">
    <property type="entry name" value="HTHLYSR"/>
</dbReference>
<dbReference type="Gene3D" id="3.40.190.290">
    <property type="match status" value="1"/>
</dbReference>
<name>A0A923HJ79_9BURK</name>
<evidence type="ECO:0000256" key="2">
    <source>
        <dbReference type="ARBA" id="ARBA00023015"/>
    </source>
</evidence>
<comment type="caution">
    <text evidence="6">The sequence shown here is derived from an EMBL/GenBank/DDBJ whole genome shotgun (WGS) entry which is preliminary data.</text>
</comment>
<keyword evidence="3" id="KW-0238">DNA-binding</keyword>
<evidence type="ECO:0000313" key="7">
    <source>
        <dbReference type="Proteomes" id="UP000634011"/>
    </source>
</evidence>
<dbReference type="Pfam" id="PF03466">
    <property type="entry name" value="LysR_substrate"/>
    <property type="match status" value="1"/>
</dbReference>
<keyword evidence="2" id="KW-0805">Transcription regulation</keyword>
<accession>A0A923HJ79</accession>
<keyword evidence="7" id="KW-1185">Reference proteome</keyword>